<gene>
    <name evidence="2" type="ORF">Bca52824_074025</name>
</gene>
<dbReference type="OrthoDB" id="10515960at2759"/>
<proteinExistence type="predicted"/>
<keyword evidence="3" id="KW-1185">Reference proteome</keyword>
<keyword evidence="1" id="KW-0472">Membrane</keyword>
<dbReference type="AlphaFoldDB" id="A0A8X7U8I7"/>
<protein>
    <submittedName>
        <fullName evidence="2">Uncharacterized protein</fullName>
    </submittedName>
</protein>
<accession>A0A8X7U8I7</accession>
<evidence type="ECO:0000313" key="2">
    <source>
        <dbReference type="EMBL" id="KAG2266946.1"/>
    </source>
</evidence>
<keyword evidence="1" id="KW-1133">Transmembrane helix</keyword>
<organism evidence="2 3">
    <name type="scientific">Brassica carinata</name>
    <name type="common">Ethiopian mustard</name>
    <name type="synonym">Abyssinian cabbage</name>
    <dbReference type="NCBI Taxonomy" id="52824"/>
    <lineage>
        <taxon>Eukaryota</taxon>
        <taxon>Viridiplantae</taxon>
        <taxon>Streptophyta</taxon>
        <taxon>Embryophyta</taxon>
        <taxon>Tracheophyta</taxon>
        <taxon>Spermatophyta</taxon>
        <taxon>Magnoliopsida</taxon>
        <taxon>eudicotyledons</taxon>
        <taxon>Gunneridae</taxon>
        <taxon>Pentapetalae</taxon>
        <taxon>rosids</taxon>
        <taxon>malvids</taxon>
        <taxon>Brassicales</taxon>
        <taxon>Brassicaceae</taxon>
        <taxon>Brassiceae</taxon>
        <taxon>Brassica</taxon>
    </lineage>
</organism>
<comment type="caution">
    <text evidence="2">The sequence shown here is derived from an EMBL/GenBank/DDBJ whole genome shotgun (WGS) entry which is preliminary data.</text>
</comment>
<reference evidence="2 3" key="1">
    <citation type="submission" date="2020-02" db="EMBL/GenBank/DDBJ databases">
        <authorList>
            <person name="Ma Q."/>
            <person name="Huang Y."/>
            <person name="Song X."/>
            <person name="Pei D."/>
        </authorList>
    </citation>
    <scope>NUCLEOTIDE SEQUENCE [LARGE SCALE GENOMIC DNA]</scope>
    <source>
        <strain evidence="2">Sxm20200214</strain>
        <tissue evidence="2">Leaf</tissue>
    </source>
</reference>
<dbReference type="Proteomes" id="UP000886595">
    <property type="component" value="Unassembled WGS sequence"/>
</dbReference>
<evidence type="ECO:0000256" key="1">
    <source>
        <dbReference type="SAM" id="Phobius"/>
    </source>
</evidence>
<dbReference type="EMBL" id="JAAMPC010000014">
    <property type="protein sequence ID" value="KAG2266946.1"/>
    <property type="molecule type" value="Genomic_DNA"/>
</dbReference>
<keyword evidence="1" id="KW-0812">Transmembrane</keyword>
<name>A0A8X7U8I7_BRACI</name>
<feature type="transmembrane region" description="Helical" evidence="1">
    <location>
        <begin position="115"/>
        <end position="133"/>
    </location>
</feature>
<evidence type="ECO:0000313" key="3">
    <source>
        <dbReference type="Proteomes" id="UP000886595"/>
    </source>
</evidence>
<sequence>MAVNCFSGESPDEIYSGAFPQLVGTRSFQCTDLNSHRLLPSSSAPCPMNLFPKGMTSSALLCRRAPINHLLSTLSSSVQDGVDVRSRSLVVVALRRVSLTLASQRLKPMTAPSRVMLSAFTAVGIILTVVSLLRRCLLAIFVNEIQRKDRPSDING</sequence>